<dbReference type="InterPro" id="IPR001303">
    <property type="entry name" value="Aldolase_II/adducin_N"/>
</dbReference>
<reference evidence="5" key="1">
    <citation type="submission" date="2012-12" db="EMBL/GenBank/DDBJ databases">
        <authorList>
            <person name="Hellsten U."/>
            <person name="Grimwood J."/>
            <person name="Chapman J.A."/>
            <person name="Shapiro H."/>
            <person name="Aerts A."/>
            <person name="Otillar R.P."/>
            <person name="Terry A.Y."/>
            <person name="Boore J.L."/>
            <person name="Simakov O."/>
            <person name="Marletaz F."/>
            <person name="Cho S.-J."/>
            <person name="Edsinger-Gonzales E."/>
            <person name="Havlak P."/>
            <person name="Kuo D.-H."/>
            <person name="Larsson T."/>
            <person name="Lv J."/>
            <person name="Arendt D."/>
            <person name="Savage R."/>
            <person name="Osoegawa K."/>
            <person name="de Jong P."/>
            <person name="Lindberg D.R."/>
            <person name="Seaver E.C."/>
            <person name="Weisblat D.A."/>
            <person name="Putnam N.H."/>
            <person name="Grigoriev I.V."/>
            <person name="Rokhsar D.S."/>
        </authorList>
    </citation>
    <scope>NUCLEOTIDE SEQUENCE</scope>
    <source>
        <strain evidence="5">I ESC-2004</strain>
    </source>
</reference>
<dbReference type="AlphaFoldDB" id="R7U539"/>
<dbReference type="Pfam" id="PF00596">
    <property type="entry name" value="Aldolase_II"/>
    <property type="match status" value="1"/>
</dbReference>
<organism evidence="3">
    <name type="scientific">Capitella teleta</name>
    <name type="common">Polychaete worm</name>
    <dbReference type="NCBI Taxonomy" id="283909"/>
    <lineage>
        <taxon>Eukaryota</taxon>
        <taxon>Metazoa</taxon>
        <taxon>Spiralia</taxon>
        <taxon>Lophotrochozoa</taxon>
        <taxon>Annelida</taxon>
        <taxon>Polychaeta</taxon>
        <taxon>Sedentaria</taxon>
        <taxon>Scolecida</taxon>
        <taxon>Capitellidae</taxon>
        <taxon>Capitella</taxon>
    </lineage>
</organism>
<evidence type="ECO:0000313" key="3">
    <source>
        <dbReference type="EMBL" id="ELU01460.1"/>
    </source>
</evidence>
<proteinExistence type="inferred from homology"/>
<comment type="similarity">
    <text evidence="1">Belongs to the aldolase class II family. Adducin subfamily.</text>
</comment>
<dbReference type="InterPro" id="IPR036409">
    <property type="entry name" value="Aldolase_II/adducin_N_sf"/>
</dbReference>
<dbReference type="OMA" id="NCAISPR"/>
<dbReference type="Proteomes" id="UP000014760">
    <property type="component" value="Unassembled WGS sequence"/>
</dbReference>
<dbReference type="Gene3D" id="3.40.225.10">
    <property type="entry name" value="Class II aldolase/adducin N-terminal domain"/>
    <property type="match status" value="1"/>
</dbReference>
<evidence type="ECO:0000256" key="1">
    <source>
        <dbReference type="ARBA" id="ARBA00006274"/>
    </source>
</evidence>
<dbReference type="EMBL" id="KB305006">
    <property type="protein sequence ID" value="ELU01460.1"/>
    <property type="molecule type" value="Genomic_DNA"/>
</dbReference>
<dbReference type="EMBL" id="AMQN01009238">
    <property type="status" value="NOT_ANNOTATED_CDS"/>
    <property type="molecule type" value="Genomic_DNA"/>
</dbReference>
<dbReference type="HOGENOM" id="CLU_1166792_0_0_1"/>
<evidence type="ECO:0000259" key="2">
    <source>
        <dbReference type="Pfam" id="PF00596"/>
    </source>
</evidence>
<dbReference type="OrthoDB" id="2359822at2759"/>
<dbReference type="EnsemblMetazoa" id="CapteT186854">
    <property type="protein sequence ID" value="CapteP186854"/>
    <property type="gene ID" value="CapteG186854"/>
</dbReference>
<evidence type="ECO:0000313" key="4">
    <source>
        <dbReference type="EnsemblMetazoa" id="CapteP186854"/>
    </source>
</evidence>
<evidence type="ECO:0000313" key="5">
    <source>
        <dbReference type="Proteomes" id="UP000014760"/>
    </source>
</evidence>
<accession>R7U539</accession>
<name>R7U539_CAPTE</name>
<protein>
    <recommendedName>
        <fullName evidence="2">Class II aldolase/adducin N-terminal domain-containing protein</fullName>
    </recommendedName>
</protein>
<keyword evidence="5" id="KW-1185">Reference proteome</keyword>
<feature type="domain" description="Class II aldolase/adducin N-terminal" evidence="2">
    <location>
        <begin position="63"/>
        <end position="221"/>
    </location>
</feature>
<reference evidence="4" key="3">
    <citation type="submission" date="2015-06" db="UniProtKB">
        <authorList>
            <consortium name="EnsemblMetazoa"/>
        </authorList>
    </citation>
    <scope>IDENTIFICATION</scope>
</reference>
<dbReference type="SUPFAM" id="SSF53639">
    <property type="entry name" value="AraD/HMP-PK domain-like"/>
    <property type="match status" value="1"/>
</dbReference>
<sequence>MASEGLNGPRVQFLANREGTVSALLNKVPNGVQNYYNEQVEAMAEALWELEVCGAAPVLPDDRVGGNAAFRLPIEGHEDAMVVSKSGKLGGVGFDVSKDACVVTGFDHKEWSSTYYSISDDVLPTSDTPMHYAALTAHSAYGWTEKPNAFLHGHALESAEAAQLHGLPISHEITTCSTPDDTKALMLLLKDYAYPAHKVFIRRGHGFVVLGKDVADALNTLRTQVLPAMESEIESTQH</sequence>
<gene>
    <name evidence="3" type="ORF">CAPTEDRAFT_186854</name>
</gene>
<reference evidence="3 5" key="2">
    <citation type="journal article" date="2013" name="Nature">
        <title>Insights into bilaterian evolution from three spiralian genomes.</title>
        <authorList>
            <person name="Simakov O."/>
            <person name="Marletaz F."/>
            <person name="Cho S.J."/>
            <person name="Edsinger-Gonzales E."/>
            <person name="Havlak P."/>
            <person name="Hellsten U."/>
            <person name="Kuo D.H."/>
            <person name="Larsson T."/>
            <person name="Lv J."/>
            <person name="Arendt D."/>
            <person name="Savage R."/>
            <person name="Osoegawa K."/>
            <person name="de Jong P."/>
            <person name="Grimwood J."/>
            <person name="Chapman J.A."/>
            <person name="Shapiro H."/>
            <person name="Aerts A."/>
            <person name="Otillar R.P."/>
            <person name="Terry A.Y."/>
            <person name="Boore J.L."/>
            <person name="Grigoriev I.V."/>
            <person name="Lindberg D.R."/>
            <person name="Seaver E.C."/>
            <person name="Weisblat D.A."/>
            <person name="Putnam N.H."/>
            <person name="Rokhsar D.S."/>
        </authorList>
    </citation>
    <scope>NUCLEOTIDE SEQUENCE</scope>
    <source>
        <strain evidence="3 5">I ESC-2004</strain>
    </source>
</reference>